<evidence type="ECO:0000256" key="2">
    <source>
        <dbReference type="SAM" id="SignalP"/>
    </source>
</evidence>
<reference evidence="3" key="1">
    <citation type="journal article" date="2018" name="PLoS Negl. Trop. Dis.">
        <title>An insight into the salivary gland and fat body transcriptome of Panstrongylus lignarius (Hemiptera: Heteroptera), the main vector of Chagas disease in Peru.</title>
        <authorList>
            <person name="Nevoa J.C."/>
            <person name="Mendes M.T."/>
            <person name="da Silva M.V."/>
            <person name="Soares S.C."/>
            <person name="Oliveira C.J.F."/>
            <person name="Ribeiro J.M.C."/>
        </authorList>
    </citation>
    <scope>NUCLEOTIDE SEQUENCE</scope>
</reference>
<evidence type="ECO:0000256" key="1">
    <source>
        <dbReference type="SAM" id="Phobius"/>
    </source>
</evidence>
<dbReference type="AlphaFoldDB" id="A0A224XZJ0"/>
<feature type="transmembrane region" description="Helical" evidence="1">
    <location>
        <begin position="61"/>
        <end position="83"/>
    </location>
</feature>
<keyword evidence="1" id="KW-1133">Transmembrane helix</keyword>
<keyword evidence="2" id="KW-0732">Signal</keyword>
<name>A0A224XZJ0_9HEMI</name>
<feature type="signal peptide" evidence="2">
    <location>
        <begin position="1"/>
        <end position="20"/>
    </location>
</feature>
<evidence type="ECO:0000313" key="3">
    <source>
        <dbReference type="EMBL" id="JAW13491.1"/>
    </source>
</evidence>
<dbReference type="EMBL" id="GFTR01002935">
    <property type="protein sequence ID" value="JAW13491.1"/>
    <property type="molecule type" value="Transcribed_RNA"/>
</dbReference>
<proteinExistence type="predicted"/>
<feature type="chain" id="PRO_5012488521" description="Secreted protein" evidence="2">
    <location>
        <begin position="21"/>
        <end position="176"/>
    </location>
</feature>
<accession>A0A224XZJ0</accession>
<protein>
    <recommendedName>
        <fullName evidence="4">Secreted protein</fullName>
    </recommendedName>
</protein>
<keyword evidence="1" id="KW-0812">Transmembrane</keyword>
<keyword evidence="1" id="KW-0472">Membrane</keyword>
<organism evidence="3">
    <name type="scientific">Panstrongylus lignarius</name>
    <dbReference type="NCBI Taxonomy" id="156445"/>
    <lineage>
        <taxon>Eukaryota</taxon>
        <taxon>Metazoa</taxon>
        <taxon>Ecdysozoa</taxon>
        <taxon>Arthropoda</taxon>
        <taxon>Hexapoda</taxon>
        <taxon>Insecta</taxon>
        <taxon>Pterygota</taxon>
        <taxon>Neoptera</taxon>
        <taxon>Paraneoptera</taxon>
        <taxon>Hemiptera</taxon>
        <taxon>Heteroptera</taxon>
        <taxon>Panheteroptera</taxon>
        <taxon>Cimicomorpha</taxon>
        <taxon>Reduviidae</taxon>
        <taxon>Triatominae</taxon>
        <taxon>Panstrongylus</taxon>
    </lineage>
</organism>
<evidence type="ECO:0008006" key="4">
    <source>
        <dbReference type="Google" id="ProtNLM"/>
    </source>
</evidence>
<sequence>MLCILMPFLIKLCSPPCSRSIITTTSETIRPSFLKSAAVSRMLPPEVTTSSTIKQVSPSEYIPSIIFMVPYFLGSFLLTNIGILDLTETKVAMGRAVYGTPQITLQSIPNFCVCFRTISDNSSINLGYDVIILKSKYTGEFTPTFILKFPNFKAPTSHSFTHNSSILIGRMILSKN</sequence>